<dbReference type="InterPro" id="IPR037522">
    <property type="entry name" value="HD_GYP_dom"/>
</dbReference>
<dbReference type="InterPro" id="IPR003607">
    <property type="entry name" value="HD/PDEase_dom"/>
</dbReference>
<dbReference type="SUPFAM" id="SSF141371">
    <property type="entry name" value="PilZ domain-like"/>
    <property type="match status" value="1"/>
</dbReference>
<dbReference type="EMBL" id="JAGXFD010000001">
    <property type="protein sequence ID" value="MBZ9567913.1"/>
    <property type="molecule type" value="Genomic_DNA"/>
</dbReference>
<dbReference type="Proteomes" id="UP001319883">
    <property type="component" value="Unassembled WGS sequence"/>
</dbReference>
<dbReference type="Gene3D" id="1.10.3210.10">
    <property type="entry name" value="Hypothetical protein af1432"/>
    <property type="match status" value="1"/>
</dbReference>
<protein>
    <submittedName>
        <fullName evidence="2">PilZ domain-containing protein</fullName>
    </submittedName>
</protein>
<dbReference type="PROSITE" id="PS51832">
    <property type="entry name" value="HD_GYP"/>
    <property type="match status" value="1"/>
</dbReference>
<gene>
    <name evidence="2" type="ORF">KGQ91_09500</name>
</gene>
<sequence length="571" mass="63402">METLSETPTQVVDHPREIADMLEGLTQPGDISLIFEDRASVPHSVLLVEYQEGEHLILDVTAVPEVASGLVAERPFRLSGQASGAMVSTHPMTASPMNVTPGRLRFWCPYPETLDVWHRRHAFRAELRSGMQVPVEITLDTGETTRTIRGELLNLSLGGCLLQLPLGAAVHLEQGQTLDQVVAIFPSGQRLEARGEVRHVTSDDRWQRALVGFAFDDTAPRFERLVWYLVKEIERESARDAVNGRNLAPSPLFQAPADKAASLAAQTATETRYATPMARRLAKVADLINAQVLELKQGQRVDSARLSKASDLLLSLLEQDREAVLFATGCLHREPVIVQHGITVAARLADLVASRQVPRELLKAVVATALVHDLGKALLPDALLAARQLDEAQYRQLTEHVETLRERLGECRWLAPDVIRSVVVEINERLDGSGYPRGLSGEALSTLGRAAAVVDVMDAMARRRPDRPARGIEAIYRHLLTHGEQFDSQWAQRYIRRFGLQPIGSLVAYTSGAVGWVHRLDEKGNPALVHVVRNRFTPDRRLDQWARGREIERLGRFEQLLDPEGEGLTPC</sequence>
<evidence type="ECO:0000313" key="2">
    <source>
        <dbReference type="EMBL" id="MBZ9567913.1"/>
    </source>
</evidence>
<evidence type="ECO:0000313" key="3">
    <source>
        <dbReference type="Proteomes" id="UP001319883"/>
    </source>
</evidence>
<dbReference type="RefSeq" id="WP_224420884.1">
    <property type="nucleotide sequence ID" value="NZ_JAGXFD010000001.1"/>
</dbReference>
<keyword evidence="3" id="KW-1185">Reference proteome</keyword>
<dbReference type="PANTHER" id="PTHR45228">
    <property type="entry name" value="CYCLIC DI-GMP PHOSPHODIESTERASE TM_0186-RELATED"/>
    <property type="match status" value="1"/>
</dbReference>
<dbReference type="SUPFAM" id="SSF109604">
    <property type="entry name" value="HD-domain/PDEase-like"/>
    <property type="match status" value="1"/>
</dbReference>
<feature type="domain" description="HD-GYP" evidence="1">
    <location>
        <begin position="317"/>
        <end position="511"/>
    </location>
</feature>
<dbReference type="Pfam" id="PF07238">
    <property type="entry name" value="PilZ"/>
    <property type="match status" value="1"/>
</dbReference>
<comment type="caution">
    <text evidence="2">The sequence shown here is derived from an EMBL/GenBank/DDBJ whole genome shotgun (WGS) entry which is preliminary data.</text>
</comment>
<reference evidence="2 3" key="1">
    <citation type="submission" date="2021-05" db="EMBL/GenBank/DDBJ databases">
        <title>Petroleum and Energy Research Collection (APPE): ex situ preservation of microbial diversity associated with the oil industry and exploitation of its biotechnological potential.</title>
        <authorList>
            <person name="Paixao C.T.M."/>
            <person name="Gomes M.B."/>
            <person name="Oliveira V.M."/>
        </authorList>
    </citation>
    <scope>NUCLEOTIDE SEQUENCE [LARGE SCALE GENOMIC DNA]</scope>
    <source>
        <strain evidence="2 3">LIT2</strain>
    </source>
</reference>
<organism evidence="2 3">
    <name type="scientific">Modicisalibacter tunisiensis</name>
    <dbReference type="NCBI Taxonomy" id="390637"/>
    <lineage>
        <taxon>Bacteria</taxon>
        <taxon>Pseudomonadati</taxon>
        <taxon>Pseudomonadota</taxon>
        <taxon>Gammaproteobacteria</taxon>
        <taxon>Oceanospirillales</taxon>
        <taxon>Halomonadaceae</taxon>
        <taxon>Modicisalibacter</taxon>
    </lineage>
</organism>
<dbReference type="SMART" id="SM00471">
    <property type="entry name" value="HDc"/>
    <property type="match status" value="1"/>
</dbReference>
<dbReference type="CDD" id="cd00077">
    <property type="entry name" value="HDc"/>
    <property type="match status" value="1"/>
</dbReference>
<proteinExistence type="predicted"/>
<dbReference type="InterPro" id="IPR009875">
    <property type="entry name" value="PilZ_domain"/>
</dbReference>
<dbReference type="Pfam" id="PF13487">
    <property type="entry name" value="HD_5"/>
    <property type="match status" value="1"/>
</dbReference>
<name>A0ABS7WZ63_9GAMM</name>
<accession>A0ABS7WZ63</accession>
<dbReference type="InterPro" id="IPR052020">
    <property type="entry name" value="Cyclic_di-GMP/3'3'-cGAMP_PDE"/>
</dbReference>
<evidence type="ECO:0000259" key="1">
    <source>
        <dbReference type="PROSITE" id="PS51832"/>
    </source>
</evidence>
<dbReference type="Gene3D" id="2.40.10.220">
    <property type="entry name" value="predicted glycosyltransferase like domains"/>
    <property type="match status" value="1"/>
</dbReference>